<evidence type="ECO:0000256" key="1">
    <source>
        <dbReference type="SAM" id="MobiDB-lite"/>
    </source>
</evidence>
<feature type="compositionally biased region" description="Polar residues" evidence="1">
    <location>
        <begin position="1"/>
        <end position="13"/>
    </location>
</feature>
<reference evidence="2 3" key="1">
    <citation type="journal article" date="2019" name="Nat. Ecol. Evol.">
        <title>Megaphylogeny resolves global patterns of mushroom evolution.</title>
        <authorList>
            <person name="Varga T."/>
            <person name="Krizsan K."/>
            <person name="Foldi C."/>
            <person name="Dima B."/>
            <person name="Sanchez-Garcia M."/>
            <person name="Sanchez-Ramirez S."/>
            <person name="Szollosi G.J."/>
            <person name="Szarkandi J.G."/>
            <person name="Papp V."/>
            <person name="Albert L."/>
            <person name="Andreopoulos W."/>
            <person name="Angelini C."/>
            <person name="Antonin V."/>
            <person name="Barry K.W."/>
            <person name="Bougher N.L."/>
            <person name="Buchanan P."/>
            <person name="Buyck B."/>
            <person name="Bense V."/>
            <person name="Catcheside P."/>
            <person name="Chovatia M."/>
            <person name="Cooper J."/>
            <person name="Damon W."/>
            <person name="Desjardin D."/>
            <person name="Finy P."/>
            <person name="Geml J."/>
            <person name="Haridas S."/>
            <person name="Hughes K."/>
            <person name="Justo A."/>
            <person name="Karasinski D."/>
            <person name="Kautmanova I."/>
            <person name="Kiss B."/>
            <person name="Kocsube S."/>
            <person name="Kotiranta H."/>
            <person name="LaButti K.M."/>
            <person name="Lechner B.E."/>
            <person name="Liimatainen K."/>
            <person name="Lipzen A."/>
            <person name="Lukacs Z."/>
            <person name="Mihaltcheva S."/>
            <person name="Morgado L.N."/>
            <person name="Niskanen T."/>
            <person name="Noordeloos M.E."/>
            <person name="Ohm R.A."/>
            <person name="Ortiz-Santana B."/>
            <person name="Ovrebo C."/>
            <person name="Racz N."/>
            <person name="Riley R."/>
            <person name="Savchenko A."/>
            <person name="Shiryaev A."/>
            <person name="Soop K."/>
            <person name="Spirin V."/>
            <person name="Szebenyi C."/>
            <person name="Tomsovsky M."/>
            <person name="Tulloss R.E."/>
            <person name="Uehling J."/>
            <person name="Grigoriev I.V."/>
            <person name="Vagvolgyi C."/>
            <person name="Papp T."/>
            <person name="Martin F.M."/>
            <person name="Miettinen O."/>
            <person name="Hibbett D.S."/>
            <person name="Nagy L.G."/>
        </authorList>
    </citation>
    <scope>NUCLEOTIDE SEQUENCE [LARGE SCALE GENOMIC DNA]</scope>
    <source>
        <strain evidence="2 3">CBS 962.96</strain>
    </source>
</reference>
<feature type="region of interest" description="Disordered" evidence="1">
    <location>
        <begin position="241"/>
        <end position="277"/>
    </location>
</feature>
<dbReference type="AlphaFoldDB" id="A0A4S8L8Z8"/>
<keyword evidence="3" id="KW-1185">Reference proteome</keyword>
<organism evidence="2 3">
    <name type="scientific">Dendrothele bispora (strain CBS 962.96)</name>
    <dbReference type="NCBI Taxonomy" id="1314807"/>
    <lineage>
        <taxon>Eukaryota</taxon>
        <taxon>Fungi</taxon>
        <taxon>Dikarya</taxon>
        <taxon>Basidiomycota</taxon>
        <taxon>Agaricomycotina</taxon>
        <taxon>Agaricomycetes</taxon>
        <taxon>Agaricomycetidae</taxon>
        <taxon>Agaricales</taxon>
        <taxon>Agaricales incertae sedis</taxon>
        <taxon>Dendrothele</taxon>
    </lineage>
</organism>
<feature type="compositionally biased region" description="Polar residues" evidence="1">
    <location>
        <begin position="268"/>
        <end position="277"/>
    </location>
</feature>
<gene>
    <name evidence="2" type="ORF">K435DRAFT_396152</name>
</gene>
<name>A0A4S8L8Z8_DENBC</name>
<evidence type="ECO:0000313" key="3">
    <source>
        <dbReference type="Proteomes" id="UP000297245"/>
    </source>
</evidence>
<proteinExistence type="predicted"/>
<dbReference type="EMBL" id="ML179573">
    <property type="protein sequence ID" value="THU84943.1"/>
    <property type="molecule type" value="Genomic_DNA"/>
</dbReference>
<protein>
    <submittedName>
        <fullName evidence="2">Uncharacterized protein</fullName>
    </submittedName>
</protein>
<sequence length="341" mass="36514">MSSASLLKTTRISVASPKRAGTNLNTPTSASSPRSILKRPPPLSLSPSDKKPLSPLVFSANLKVFVTPTGTSPSAPKANQKTRQARNLTVTVTSPTSPHVHFPPSAHLTSTFVAHSSECYDRSAIQISPNPLEIPSWGTRVYSPTTGNFRGSEGGKRADVTETKDDIVEGMDGLNGRRFGTPKGSPFTPPILFTSSLIGATSPLSQSFTRVPFSPQPTKTRASIRFRNITALNSLDSLEPLRPVASSDRNNGSRLSVPFPRSPYPTGIVTSPVPTSTETEDYDVEIQVHEVDVLPLSPLPTAPISSSSTPRNRSWLMSPSPKDPFAAFPSFSLVLEEAGEL</sequence>
<feature type="region of interest" description="Disordered" evidence="1">
    <location>
        <begin position="1"/>
        <end position="50"/>
    </location>
</feature>
<evidence type="ECO:0000313" key="2">
    <source>
        <dbReference type="EMBL" id="THU84943.1"/>
    </source>
</evidence>
<accession>A0A4S8L8Z8</accession>
<dbReference type="Proteomes" id="UP000297245">
    <property type="component" value="Unassembled WGS sequence"/>
</dbReference>
<dbReference type="OrthoDB" id="2911012at2759"/>